<evidence type="ECO:0000313" key="1">
    <source>
        <dbReference type="EMBL" id="KGX87006.1"/>
    </source>
</evidence>
<protein>
    <recommendedName>
        <fullName evidence="3">Cysteine-rich CWC protein</fullName>
    </recommendedName>
</protein>
<proteinExistence type="predicted"/>
<dbReference type="RefSeq" id="WP_084600176.1">
    <property type="nucleotide sequence ID" value="NZ_AVPG01000009.1"/>
</dbReference>
<sequence length="58" mass="6734">MNSNQCPICQQNNQCGNNGDKPCWCSKKSFPEHIFEMIPEDKLHKACICRECLKKYAQ</sequence>
<accession>A0A0A5G1Q3</accession>
<dbReference type="Proteomes" id="UP000030401">
    <property type="component" value="Unassembled WGS sequence"/>
</dbReference>
<dbReference type="InterPro" id="IPR032720">
    <property type="entry name" value="Cys_rich_CWC"/>
</dbReference>
<evidence type="ECO:0000313" key="2">
    <source>
        <dbReference type="Proteomes" id="UP000030401"/>
    </source>
</evidence>
<dbReference type="eggNOG" id="ENOG5032QIE">
    <property type="taxonomic scope" value="Bacteria"/>
</dbReference>
<dbReference type="EMBL" id="AVPG01000009">
    <property type="protein sequence ID" value="KGX87006.1"/>
    <property type="molecule type" value="Genomic_DNA"/>
</dbReference>
<dbReference type="OrthoDB" id="5625686at2"/>
<gene>
    <name evidence="1" type="ORF">N784_02470</name>
</gene>
<comment type="caution">
    <text evidence="1">The sequence shown here is derived from an EMBL/GenBank/DDBJ whole genome shotgun (WGS) entry which is preliminary data.</text>
</comment>
<keyword evidence="2" id="KW-1185">Reference proteome</keyword>
<dbReference type="Pfam" id="PF14375">
    <property type="entry name" value="Cys_rich_CWC"/>
    <property type="match status" value="1"/>
</dbReference>
<organism evidence="1 2">
    <name type="scientific">Pontibacillus litoralis JSM 072002</name>
    <dbReference type="NCBI Taxonomy" id="1385512"/>
    <lineage>
        <taxon>Bacteria</taxon>
        <taxon>Bacillati</taxon>
        <taxon>Bacillota</taxon>
        <taxon>Bacilli</taxon>
        <taxon>Bacillales</taxon>
        <taxon>Bacillaceae</taxon>
        <taxon>Pontibacillus</taxon>
    </lineage>
</organism>
<dbReference type="AlphaFoldDB" id="A0A0A5G1Q3"/>
<dbReference type="STRING" id="1385512.N784_02470"/>
<reference evidence="1 2" key="1">
    <citation type="submission" date="2013-08" db="EMBL/GenBank/DDBJ databases">
        <authorList>
            <person name="Huang J."/>
            <person name="Wang G."/>
        </authorList>
    </citation>
    <scope>NUCLEOTIDE SEQUENCE [LARGE SCALE GENOMIC DNA]</scope>
    <source>
        <strain evidence="1 2">JSM 072002</strain>
    </source>
</reference>
<evidence type="ECO:0008006" key="3">
    <source>
        <dbReference type="Google" id="ProtNLM"/>
    </source>
</evidence>
<name>A0A0A5G1Q3_9BACI</name>